<accession>A0A1G5HS70</accession>
<reference evidence="2 3" key="1">
    <citation type="submission" date="2016-10" db="EMBL/GenBank/DDBJ databases">
        <authorList>
            <person name="Varghese N."/>
            <person name="Submissions S."/>
        </authorList>
    </citation>
    <scope>NUCLEOTIDE SEQUENCE [LARGE SCALE GENOMIC DNA]</scope>
    <source>
        <strain evidence="2 3">CGMCC 1.6853</strain>
    </source>
</reference>
<dbReference type="Gene3D" id="3.40.50.1220">
    <property type="entry name" value="TPP-binding domain"/>
    <property type="match status" value="1"/>
</dbReference>
<proteinExistence type="predicted"/>
<feature type="compositionally biased region" description="Basic and acidic residues" evidence="1">
    <location>
        <begin position="829"/>
        <end position="844"/>
    </location>
</feature>
<evidence type="ECO:0000313" key="2">
    <source>
        <dbReference type="EMBL" id="SCY66603.1"/>
    </source>
</evidence>
<keyword evidence="3" id="KW-1185">Reference proteome</keyword>
<gene>
    <name evidence="2" type="ORF">SAMN02927935_02036</name>
</gene>
<dbReference type="Gene3D" id="3.40.50.970">
    <property type="match status" value="1"/>
</dbReference>
<evidence type="ECO:0000313" key="3">
    <source>
        <dbReference type="Proteomes" id="UP000183031"/>
    </source>
</evidence>
<dbReference type="RefSeq" id="WP_033633958.1">
    <property type="nucleotide sequence ID" value="NZ_CBCSIN010000003.1"/>
</dbReference>
<feature type="region of interest" description="Disordered" evidence="1">
    <location>
        <begin position="828"/>
        <end position="867"/>
    </location>
</feature>
<dbReference type="SUPFAM" id="SSF52518">
    <property type="entry name" value="Thiamin diphosphate-binding fold (THDP-binding)"/>
    <property type="match status" value="1"/>
</dbReference>
<dbReference type="Proteomes" id="UP000183031">
    <property type="component" value="Unassembled WGS sequence"/>
</dbReference>
<name>A0A1G5HS70_9GAMM</name>
<comment type="caution">
    <text evidence="2">The sequence shown here is derived from an EMBL/GenBank/DDBJ whole genome shotgun (WGS) entry which is preliminary data.</text>
</comment>
<feature type="compositionally biased region" description="Polar residues" evidence="1">
    <location>
        <begin position="849"/>
        <end position="867"/>
    </location>
</feature>
<evidence type="ECO:0008006" key="4">
    <source>
        <dbReference type="Google" id="ProtNLM"/>
    </source>
</evidence>
<protein>
    <recommendedName>
        <fullName evidence="4">Biosynthesis protein PigD</fullName>
    </recommendedName>
</protein>
<dbReference type="EMBL" id="FMUT01000005">
    <property type="protein sequence ID" value="SCY66603.1"/>
    <property type="molecule type" value="Genomic_DNA"/>
</dbReference>
<sequence>MTTLTGQARLTNSAAYEQVWQAERQACRTDADPDTLTVGVVVVTRNPAFFQTGLSVLNDIRDYVFNRVHIQSEMPLKLLDLAADSLYLAAREKALHFLKGQNKAINVRIIQCASLAEATGKIIYTHALEQRPEFHLGMLFYDQTTPAGVDDSIEQIDRDLDAFYSALQRSGIPAFYTTFSTVAFIRQLRSPFRYLPQQYREIVRSEDPAIFQTELLCLWMDFFEMNYTNRRVKPIGALALHNTLGEQLIQFFERTAAERWLVSYYTGSIISNLIGYLDRHAEARGALILRGPNEHAIACGAMANWQLYRMPFLGVVTSGMMDEFKGTLANLKETAAQGIIVAAENRGNQWYSFQGTLTPTEDMREVLVARRIPFVYIDDVETIGTGLTEAFRLYHQGQGPVVILATQNVLESTLSLEGAVCDPSPIPVLSADDPLPMSESLAQAIALINRGPERLVWQLGPVSDDEYALIHDIADAAGIALVDSLAHPGSAPKYYQGRRNPHYLGTLAIYGYSPRVYNFLHTNDKLNAMSEQSLFMIKSRVAQITTPFSDGRLERKVHLVQLTHDERHLSPYADLHLHMNCLAFLRTVKAHLDVDPALRERRRALIAAYLDSPSDVVSQLPSLPMSANYFFCQLNRVIEELIETEGFDFTGVYDVGRCGISAARNVAKTRRGFSGWYGRALMGDALLATGYLAYTSPSHVMAFIGDGAKGIVPDILPAFIDNILTHPQLLNKSITVFYLCNGGLSVINTYQERILFNRTSRQMRLVNVEQPDVEQTVNNFHIQSKTLTHFDEDVIRQALTTPHRLNLFSVVLGHNNEGDGISLATAKGWQRDPSDHDALQERKAWAAQQPESTSTAFDQDPTQEATS</sequence>
<dbReference type="InterPro" id="IPR029061">
    <property type="entry name" value="THDP-binding"/>
</dbReference>
<evidence type="ECO:0000256" key="1">
    <source>
        <dbReference type="SAM" id="MobiDB-lite"/>
    </source>
</evidence>
<organism evidence="2 3">
    <name type="scientific">Serratia nematodiphila</name>
    <dbReference type="NCBI Taxonomy" id="458197"/>
    <lineage>
        <taxon>Bacteria</taxon>
        <taxon>Pseudomonadati</taxon>
        <taxon>Pseudomonadota</taxon>
        <taxon>Gammaproteobacteria</taxon>
        <taxon>Enterobacterales</taxon>
        <taxon>Yersiniaceae</taxon>
        <taxon>Serratia</taxon>
    </lineage>
</organism>